<keyword evidence="2" id="KW-1185">Reference proteome</keyword>
<accession>A0A811V8Y9</accession>
<name>A0A811V8Y9_CERCA</name>
<dbReference type="EMBL" id="CAJHJT010000056">
    <property type="protein sequence ID" value="CAD7011800.1"/>
    <property type="molecule type" value="Genomic_DNA"/>
</dbReference>
<dbReference type="Proteomes" id="UP000606786">
    <property type="component" value="Unassembled WGS sequence"/>
</dbReference>
<sequence length="117" mass="12267">MAAAAPAAAAAQGAAGAAAVNIAEIAGEANVMNYMKNRLRKGAMKRKGLMIINGHNLQCASSSSRLIVDTARILYGVSASKAISVKIAASIFIRNVAILWFSNVLARRPTLMLIARK</sequence>
<reference evidence="1" key="1">
    <citation type="submission" date="2020-11" db="EMBL/GenBank/DDBJ databases">
        <authorList>
            <person name="Whitehead M."/>
        </authorList>
    </citation>
    <scope>NUCLEOTIDE SEQUENCE</scope>
    <source>
        <strain evidence="1">EGII</strain>
    </source>
</reference>
<organism evidence="1 2">
    <name type="scientific">Ceratitis capitata</name>
    <name type="common">Mediterranean fruit fly</name>
    <name type="synonym">Tephritis capitata</name>
    <dbReference type="NCBI Taxonomy" id="7213"/>
    <lineage>
        <taxon>Eukaryota</taxon>
        <taxon>Metazoa</taxon>
        <taxon>Ecdysozoa</taxon>
        <taxon>Arthropoda</taxon>
        <taxon>Hexapoda</taxon>
        <taxon>Insecta</taxon>
        <taxon>Pterygota</taxon>
        <taxon>Neoptera</taxon>
        <taxon>Endopterygota</taxon>
        <taxon>Diptera</taxon>
        <taxon>Brachycera</taxon>
        <taxon>Muscomorpha</taxon>
        <taxon>Tephritoidea</taxon>
        <taxon>Tephritidae</taxon>
        <taxon>Ceratitis</taxon>
        <taxon>Ceratitis</taxon>
    </lineage>
</organism>
<comment type="caution">
    <text evidence="1">The sequence shown here is derived from an EMBL/GenBank/DDBJ whole genome shotgun (WGS) entry which is preliminary data.</text>
</comment>
<gene>
    <name evidence="1" type="ORF">CCAP1982_LOCUS19910</name>
</gene>
<evidence type="ECO:0000313" key="2">
    <source>
        <dbReference type="Proteomes" id="UP000606786"/>
    </source>
</evidence>
<dbReference type="AlphaFoldDB" id="A0A811V8Y9"/>
<protein>
    <submittedName>
        <fullName evidence="1">(Mediterranean fruit fly) hypothetical protein</fullName>
    </submittedName>
</protein>
<evidence type="ECO:0000313" key="1">
    <source>
        <dbReference type="EMBL" id="CAD7011800.1"/>
    </source>
</evidence>
<proteinExistence type="predicted"/>